<organism evidence="1 2">
    <name type="scientific">Boletus edulis BED1</name>
    <dbReference type="NCBI Taxonomy" id="1328754"/>
    <lineage>
        <taxon>Eukaryota</taxon>
        <taxon>Fungi</taxon>
        <taxon>Dikarya</taxon>
        <taxon>Basidiomycota</taxon>
        <taxon>Agaricomycotina</taxon>
        <taxon>Agaricomycetes</taxon>
        <taxon>Agaricomycetidae</taxon>
        <taxon>Boletales</taxon>
        <taxon>Boletineae</taxon>
        <taxon>Boletaceae</taxon>
        <taxon>Boletoideae</taxon>
        <taxon>Boletus</taxon>
    </lineage>
</organism>
<dbReference type="PANTHER" id="PTHR13140">
    <property type="entry name" value="MYOSIN"/>
    <property type="match status" value="1"/>
</dbReference>
<dbReference type="PANTHER" id="PTHR13140:SF550">
    <property type="entry name" value="MYOSIN-IIIB ISOFORM X1"/>
    <property type="match status" value="1"/>
</dbReference>
<dbReference type="GO" id="GO:0007015">
    <property type="term" value="P:actin filament organization"/>
    <property type="evidence" value="ECO:0007669"/>
    <property type="project" value="TreeGrafter"/>
</dbReference>
<dbReference type="InterPro" id="IPR027417">
    <property type="entry name" value="P-loop_NTPase"/>
</dbReference>
<keyword evidence="2" id="KW-1185">Reference proteome</keyword>
<dbReference type="GO" id="GO:0000146">
    <property type="term" value="F:microfilament motor activity"/>
    <property type="evidence" value="ECO:0007669"/>
    <property type="project" value="TreeGrafter"/>
</dbReference>
<gene>
    <name evidence="1" type="ORF">L210DRAFT_3671780</name>
</gene>
<dbReference type="Proteomes" id="UP001194468">
    <property type="component" value="Unassembled WGS sequence"/>
</dbReference>
<dbReference type="SUPFAM" id="SSF52540">
    <property type="entry name" value="P-loop containing nucleoside triphosphate hydrolases"/>
    <property type="match status" value="1"/>
</dbReference>
<proteinExistence type="predicted"/>
<dbReference type="GO" id="GO:0016020">
    <property type="term" value="C:membrane"/>
    <property type="evidence" value="ECO:0007669"/>
    <property type="project" value="TreeGrafter"/>
</dbReference>
<evidence type="ECO:0008006" key="3">
    <source>
        <dbReference type="Google" id="ProtNLM"/>
    </source>
</evidence>
<dbReference type="GO" id="GO:0051015">
    <property type="term" value="F:actin filament binding"/>
    <property type="evidence" value="ECO:0007669"/>
    <property type="project" value="TreeGrafter"/>
</dbReference>
<sequence>EFRAALGTLFETLSETQSWFVFCANPNDSQLPNQLEGRSIKGQIRSLGLTEVSKRNVNIFEVGLTLDEFCTRYGEPMAKMGVMDGSVKEKVFLSQAAFHSLEDRLRSLDVEEQNETASTMRRQKLALMFAQ</sequence>
<name>A0AAD4BDU1_BOLED</name>
<evidence type="ECO:0000313" key="2">
    <source>
        <dbReference type="Proteomes" id="UP001194468"/>
    </source>
</evidence>
<feature type="non-terminal residue" evidence="1">
    <location>
        <position position="1"/>
    </location>
</feature>
<dbReference type="AlphaFoldDB" id="A0AAD4BDU1"/>
<dbReference type="EMBL" id="WHUW01000130">
    <property type="protein sequence ID" value="KAF8422160.1"/>
    <property type="molecule type" value="Genomic_DNA"/>
</dbReference>
<dbReference type="GO" id="GO:0015629">
    <property type="term" value="C:actin cytoskeleton"/>
    <property type="evidence" value="ECO:0007669"/>
    <property type="project" value="TreeGrafter"/>
</dbReference>
<reference evidence="1" key="2">
    <citation type="journal article" date="2020" name="Nat. Commun.">
        <title>Large-scale genome sequencing of mycorrhizal fungi provides insights into the early evolution of symbiotic traits.</title>
        <authorList>
            <person name="Miyauchi S."/>
            <person name="Kiss E."/>
            <person name="Kuo A."/>
            <person name="Drula E."/>
            <person name="Kohler A."/>
            <person name="Sanchez-Garcia M."/>
            <person name="Morin E."/>
            <person name="Andreopoulos B."/>
            <person name="Barry K.W."/>
            <person name="Bonito G."/>
            <person name="Buee M."/>
            <person name="Carver A."/>
            <person name="Chen C."/>
            <person name="Cichocki N."/>
            <person name="Clum A."/>
            <person name="Culley D."/>
            <person name="Crous P.W."/>
            <person name="Fauchery L."/>
            <person name="Girlanda M."/>
            <person name="Hayes R.D."/>
            <person name="Keri Z."/>
            <person name="LaButti K."/>
            <person name="Lipzen A."/>
            <person name="Lombard V."/>
            <person name="Magnuson J."/>
            <person name="Maillard F."/>
            <person name="Murat C."/>
            <person name="Nolan M."/>
            <person name="Ohm R.A."/>
            <person name="Pangilinan J."/>
            <person name="Pereira M.F."/>
            <person name="Perotto S."/>
            <person name="Peter M."/>
            <person name="Pfister S."/>
            <person name="Riley R."/>
            <person name="Sitrit Y."/>
            <person name="Stielow J.B."/>
            <person name="Szollosi G."/>
            <person name="Zifcakova L."/>
            <person name="Stursova M."/>
            <person name="Spatafora J.W."/>
            <person name="Tedersoo L."/>
            <person name="Vaario L.M."/>
            <person name="Yamada A."/>
            <person name="Yan M."/>
            <person name="Wang P."/>
            <person name="Xu J."/>
            <person name="Bruns T."/>
            <person name="Baldrian P."/>
            <person name="Vilgalys R."/>
            <person name="Dunand C."/>
            <person name="Henrissat B."/>
            <person name="Grigoriev I.V."/>
            <person name="Hibbett D."/>
            <person name="Nagy L.G."/>
            <person name="Martin F.M."/>
        </authorList>
    </citation>
    <scope>NUCLEOTIDE SEQUENCE</scope>
    <source>
        <strain evidence="1">BED1</strain>
    </source>
</reference>
<comment type="caution">
    <text evidence="1">The sequence shown here is derived from an EMBL/GenBank/DDBJ whole genome shotgun (WGS) entry which is preliminary data.</text>
</comment>
<dbReference type="GO" id="GO:0005737">
    <property type="term" value="C:cytoplasm"/>
    <property type="evidence" value="ECO:0007669"/>
    <property type="project" value="TreeGrafter"/>
</dbReference>
<evidence type="ECO:0000313" key="1">
    <source>
        <dbReference type="EMBL" id="KAF8422160.1"/>
    </source>
</evidence>
<protein>
    <recommendedName>
        <fullName evidence="3">Myosin motor domain-containing protein</fullName>
    </recommendedName>
</protein>
<reference evidence="1" key="1">
    <citation type="submission" date="2019-10" db="EMBL/GenBank/DDBJ databases">
        <authorList>
            <consortium name="DOE Joint Genome Institute"/>
            <person name="Kuo A."/>
            <person name="Miyauchi S."/>
            <person name="Kiss E."/>
            <person name="Drula E."/>
            <person name="Kohler A."/>
            <person name="Sanchez-Garcia M."/>
            <person name="Andreopoulos B."/>
            <person name="Barry K.W."/>
            <person name="Bonito G."/>
            <person name="Buee M."/>
            <person name="Carver A."/>
            <person name="Chen C."/>
            <person name="Cichocki N."/>
            <person name="Clum A."/>
            <person name="Culley D."/>
            <person name="Crous P.W."/>
            <person name="Fauchery L."/>
            <person name="Girlanda M."/>
            <person name="Hayes R."/>
            <person name="Keri Z."/>
            <person name="LaButti K."/>
            <person name="Lipzen A."/>
            <person name="Lombard V."/>
            <person name="Magnuson J."/>
            <person name="Maillard F."/>
            <person name="Morin E."/>
            <person name="Murat C."/>
            <person name="Nolan M."/>
            <person name="Ohm R."/>
            <person name="Pangilinan J."/>
            <person name="Pereira M."/>
            <person name="Perotto S."/>
            <person name="Peter M."/>
            <person name="Riley R."/>
            <person name="Sitrit Y."/>
            <person name="Stielow B."/>
            <person name="Szollosi G."/>
            <person name="Zifcakova L."/>
            <person name="Stursova M."/>
            <person name="Spatafora J.W."/>
            <person name="Tedersoo L."/>
            <person name="Vaario L.-M."/>
            <person name="Yamada A."/>
            <person name="Yan M."/>
            <person name="Wang P."/>
            <person name="Xu J."/>
            <person name="Bruns T."/>
            <person name="Baldrian P."/>
            <person name="Vilgalys R."/>
            <person name="Henrissat B."/>
            <person name="Grigoriev I.V."/>
            <person name="Hibbett D."/>
            <person name="Nagy L.G."/>
            <person name="Martin F.M."/>
        </authorList>
    </citation>
    <scope>NUCLEOTIDE SEQUENCE</scope>
    <source>
        <strain evidence="1">BED1</strain>
    </source>
</reference>
<accession>A0AAD4BDU1</accession>